<dbReference type="GeneID" id="106160780"/>
<dbReference type="PANTHER" id="PTHR14647">
    <property type="entry name" value="GALACTOSE-3-O-SULFOTRANSFERASE"/>
    <property type="match status" value="1"/>
</dbReference>
<evidence type="ECO:0000256" key="6">
    <source>
        <dbReference type="ARBA" id="ARBA00022989"/>
    </source>
</evidence>
<feature type="region of interest" description="Disordered" evidence="10">
    <location>
        <begin position="107"/>
        <end position="153"/>
    </location>
</feature>
<name>A0A1S3I3X5_LINAN</name>
<evidence type="ECO:0000256" key="1">
    <source>
        <dbReference type="ARBA" id="ARBA00004323"/>
    </source>
</evidence>
<evidence type="ECO:0000256" key="9">
    <source>
        <dbReference type="ARBA" id="ARBA00023180"/>
    </source>
</evidence>
<feature type="compositionally biased region" description="Basic and acidic residues" evidence="10">
    <location>
        <begin position="111"/>
        <end position="123"/>
    </location>
</feature>
<dbReference type="SUPFAM" id="SSF52540">
    <property type="entry name" value="P-loop containing nucleoside triphosphate hydrolases"/>
    <property type="match status" value="1"/>
</dbReference>
<dbReference type="Pfam" id="PF06990">
    <property type="entry name" value="Gal-3-0_sulfotr"/>
    <property type="match status" value="1"/>
</dbReference>
<keyword evidence="11" id="KW-1185">Reference proteome</keyword>
<evidence type="ECO:0000256" key="7">
    <source>
        <dbReference type="ARBA" id="ARBA00023034"/>
    </source>
</evidence>
<dbReference type="GO" id="GO:0001733">
    <property type="term" value="F:galactosylceramide sulfotransferase activity"/>
    <property type="evidence" value="ECO:0007669"/>
    <property type="project" value="InterPro"/>
</dbReference>
<dbReference type="InterPro" id="IPR027417">
    <property type="entry name" value="P-loop_NTPase"/>
</dbReference>
<dbReference type="PANTHER" id="PTHR14647:SF87">
    <property type="entry name" value="PUTATIVE-RELATED"/>
    <property type="match status" value="1"/>
</dbReference>
<reference evidence="12" key="1">
    <citation type="submission" date="2025-08" db="UniProtKB">
        <authorList>
            <consortium name="RefSeq"/>
        </authorList>
    </citation>
    <scope>IDENTIFICATION</scope>
    <source>
        <tissue evidence="12">Gonads</tissue>
    </source>
</reference>
<keyword evidence="8" id="KW-0472">Membrane</keyword>
<evidence type="ECO:0000256" key="10">
    <source>
        <dbReference type="SAM" id="MobiDB-lite"/>
    </source>
</evidence>
<dbReference type="InParanoid" id="A0A1S3I3X5"/>
<dbReference type="AlphaFoldDB" id="A0A1S3I3X5"/>
<dbReference type="GO" id="GO:0009247">
    <property type="term" value="P:glycolipid biosynthetic process"/>
    <property type="evidence" value="ECO:0007669"/>
    <property type="project" value="InterPro"/>
</dbReference>
<comment type="similarity">
    <text evidence="2">Belongs to the galactose-3-O-sulfotransferase family.</text>
</comment>
<keyword evidence="4" id="KW-0812">Transmembrane</keyword>
<protein>
    <submittedName>
        <fullName evidence="12">Galactose-3-O-sulfotransferase 2-like</fullName>
    </submittedName>
</protein>
<proteinExistence type="inferred from homology"/>
<dbReference type="OMA" id="EASISHN"/>
<evidence type="ECO:0000313" key="11">
    <source>
        <dbReference type="Proteomes" id="UP000085678"/>
    </source>
</evidence>
<dbReference type="KEGG" id="lak:106160780"/>
<feature type="compositionally biased region" description="Polar residues" evidence="10">
    <location>
        <begin position="139"/>
        <end position="153"/>
    </location>
</feature>
<sequence>MPKGGNLFTFLPRLRWQLKATLLFILTALIVRLGWVIQHTVTSSDPVGKSTSANYLSKMASSNYASNLGYFEASISHNESNEPLILQSPVINMISYEEADEVTVGSTGVTSHEKMSEISKKTDPPQFENMKITSHPDDLTTSSSKTECKNTWSVEPRGKPASKIVFLKTHKAASSTVQNIFLRYALERNLTIALGFKELGSAQLGWPNFFRKDFAYPSTRGTYDVICHHMRYSENVATVMPSETIYITVIRDPIRVFQSYFFYYQLDRQFKIAGETDPLETFSKNPGLYEHKWEKVSPVRNVMMFDLGLKKEDMNDENMIEGKIKEIEQRFHIVLIAEYFDESLILMRDLLNWSNHDILYFKQNIMSNMTKRTISDATKHRLEQWNKADVMLYQYFNATFWANAKKFCLEKLAAEVNAFRSQLKQWQADCVLDVITGNKMYDPLYKTYNPNALSYRLRPGGHGNDTCVNLAKTEIAFTEEMLNRMKKTKSLNFDANYAITIKKGSPEEKELLKRLAAIKG</sequence>
<organism evidence="11 12">
    <name type="scientific">Lingula anatina</name>
    <name type="common">Brachiopod</name>
    <name type="synonym">Lingula unguis</name>
    <dbReference type="NCBI Taxonomy" id="7574"/>
    <lineage>
        <taxon>Eukaryota</taxon>
        <taxon>Metazoa</taxon>
        <taxon>Spiralia</taxon>
        <taxon>Lophotrochozoa</taxon>
        <taxon>Brachiopoda</taxon>
        <taxon>Linguliformea</taxon>
        <taxon>Lingulata</taxon>
        <taxon>Lingulida</taxon>
        <taxon>Linguloidea</taxon>
        <taxon>Lingulidae</taxon>
        <taxon>Lingula</taxon>
    </lineage>
</organism>
<dbReference type="InterPro" id="IPR009729">
    <property type="entry name" value="Gal-3-0_sulfotransfrase"/>
</dbReference>
<gene>
    <name evidence="12" type="primary">LOC106160780</name>
</gene>
<evidence type="ECO:0000313" key="12">
    <source>
        <dbReference type="RefSeq" id="XP_013392967.2"/>
    </source>
</evidence>
<evidence type="ECO:0000256" key="8">
    <source>
        <dbReference type="ARBA" id="ARBA00023136"/>
    </source>
</evidence>
<keyword evidence="6" id="KW-1133">Transmembrane helix</keyword>
<dbReference type="RefSeq" id="XP_013392967.2">
    <property type="nucleotide sequence ID" value="XM_013537513.2"/>
</dbReference>
<dbReference type="GO" id="GO:0000139">
    <property type="term" value="C:Golgi membrane"/>
    <property type="evidence" value="ECO:0007669"/>
    <property type="project" value="UniProtKB-SubCell"/>
</dbReference>
<dbReference type="Gene3D" id="3.40.50.300">
    <property type="entry name" value="P-loop containing nucleotide triphosphate hydrolases"/>
    <property type="match status" value="1"/>
</dbReference>
<evidence type="ECO:0000256" key="4">
    <source>
        <dbReference type="ARBA" id="ARBA00022692"/>
    </source>
</evidence>
<evidence type="ECO:0000256" key="5">
    <source>
        <dbReference type="ARBA" id="ARBA00022968"/>
    </source>
</evidence>
<evidence type="ECO:0000256" key="2">
    <source>
        <dbReference type="ARBA" id="ARBA00008124"/>
    </source>
</evidence>
<dbReference type="OrthoDB" id="514299at2759"/>
<comment type="subcellular location">
    <subcellularLocation>
        <location evidence="1">Golgi apparatus membrane</location>
        <topology evidence="1">Single-pass type II membrane protein</topology>
    </subcellularLocation>
</comment>
<keyword evidence="9" id="KW-0325">Glycoprotein</keyword>
<keyword evidence="5" id="KW-0735">Signal-anchor</keyword>
<keyword evidence="7" id="KW-0333">Golgi apparatus</keyword>
<accession>A0A1S3I3X5</accession>
<keyword evidence="3" id="KW-0808">Transferase</keyword>
<evidence type="ECO:0000256" key="3">
    <source>
        <dbReference type="ARBA" id="ARBA00022679"/>
    </source>
</evidence>
<dbReference type="Proteomes" id="UP000085678">
    <property type="component" value="Unplaced"/>
</dbReference>